<dbReference type="Proteomes" id="UP000018208">
    <property type="component" value="Unassembled WGS sequence"/>
</dbReference>
<name>V6M3L8_9EUKA</name>
<dbReference type="EMBL" id="AUWU02000003">
    <property type="protein sequence ID" value="KAH0575200.1"/>
    <property type="molecule type" value="Genomic_DNA"/>
</dbReference>
<accession>V6M3L8</accession>
<dbReference type="AlphaFoldDB" id="V6M3L8"/>
<evidence type="ECO:0000313" key="10">
    <source>
        <dbReference type="Proteomes" id="UP000018208"/>
    </source>
</evidence>
<feature type="transmembrane region" description="Helical" evidence="5">
    <location>
        <begin position="233"/>
        <end position="253"/>
    </location>
</feature>
<reference evidence="6 7" key="1">
    <citation type="journal article" date="2014" name="PLoS Genet.">
        <title>The Genome of Spironucleus salmonicida Highlights a Fish Pathogen Adapted to Fluctuating Environments.</title>
        <authorList>
            <person name="Xu F."/>
            <person name="Jerlstrom-Hultqvist J."/>
            <person name="Einarsson E."/>
            <person name="Astvaldsson A."/>
            <person name="Svard S.G."/>
            <person name="Andersson J.O."/>
        </authorList>
    </citation>
    <scope>NUCLEOTIDE SEQUENCE</scope>
    <source>
        <strain evidence="7">ATCC 50377</strain>
    </source>
</reference>
<dbReference type="Pfam" id="PF02535">
    <property type="entry name" value="Zip"/>
    <property type="match status" value="1"/>
</dbReference>
<dbReference type="GO" id="GO:0005886">
    <property type="term" value="C:plasma membrane"/>
    <property type="evidence" value="ECO:0007669"/>
    <property type="project" value="TreeGrafter"/>
</dbReference>
<evidence type="ECO:0000313" key="9">
    <source>
        <dbReference type="EMBL" id="KAH0575200.1"/>
    </source>
</evidence>
<feature type="transmembrane region" description="Helical" evidence="5">
    <location>
        <begin position="302"/>
        <end position="321"/>
    </location>
</feature>
<dbReference type="OrthoDB" id="448280at2759"/>
<dbReference type="GO" id="GO:0005385">
    <property type="term" value="F:zinc ion transmembrane transporter activity"/>
    <property type="evidence" value="ECO:0007669"/>
    <property type="project" value="TreeGrafter"/>
</dbReference>
<dbReference type="VEuPathDB" id="GiardiaDB:SS50377_22827"/>
<dbReference type="EMBL" id="AUWU02000003">
    <property type="protein sequence ID" value="KAH0575187.1"/>
    <property type="molecule type" value="Genomic_DNA"/>
</dbReference>
<evidence type="ECO:0000313" key="8">
    <source>
        <dbReference type="EMBL" id="KAH0575189.1"/>
    </source>
</evidence>
<evidence type="ECO:0000256" key="2">
    <source>
        <dbReference type="ARBA" id="ARBA00022692"/>
    </source>
</evidence>
<evidence type="ECO:0000313" key="6">
    <source>
        <dbReference type="EMBL" id="EST47889.1"/>
    </source>
</evidence>
<dbReference type="InterPro" id="IPR003689">
    <property type="entry name" value="ZIP"/>
</dbReference>
<sequence length="340" mass="35800">MSSALAIEIFQPLSALLILVVALLGGVLPYLVQRLAKSTRVTGRMNCLSGGMLAGVALLHIIPESGDALNHACGDFPVSSVVLFLGILAMLVVIQVGHNHGHDHDHGHPDNASASDTGSAPLDCEAHASMTFGHCGPSCVVDRNNHCHDHDADNCTETCQATAPPAVRPDSTIKALMLSLMIHDVSEGVILGFQTDLHEGAFLALAILMHKWCDVSCQVIAGMRKGLSRRQNLAFALPIAFATPVAQLVTFAVMRLAHVSEAGVAFNVTKDCFMSFAAGTFLAIVLVEILGHEITGTAREVAGGALWTLLGFGLVSVSNVIEVVTGGHDHGHDHGHAHHE</sequence>
<dbReference type="EMBL" id="AUWU02000003">
    <property type="protein sequence ID" value="KAH0575189.1"/>
    <property type="molecule type" value="Genomic_DNA"/>
</dbReference>
<keyword evidence="2 5" id="KW-0812">Transmembrane</keyword>
<evidence type="ECO:0000256" key="5">
    <source>
        <dbReference type="SAM" id="Phobius"/>
    </source>
</evidence>
<dbReference type="VEuPathDB" id="GiardiaDB:SS50377_22816"/>
<reference evidence="7" key="2">
    <citation type="submission" date="2020-12" db="EMBL/GenBank/DDBJ databases">
        <title>New Spironucleus salmonicida genome in near-complete chromosomes.</title>
        <authorList>
            <person name="Xu F."/>
            <person name="Kurt Z."/>
            <person name="Jimenez-Gonzalez A."/>
            <person name="Astvaldsson A."/>
            <person name="Andersson J.O."/>
            <person name="Svard S.G."/>
        </authorList>
    </citation>
    <scope>NUCLEOTIDE SEQUENCE</scope>
    <source>
        <strain evidence="7">ATCC 50377</strain>
    </source>
</reference>
<feature type="transmembrane region" description="Helical" evidence="5">
    <location>
        <begin position="44"/>
        <end position="62"/>
    </location>
</feature>
<feature type="transmembrane region" description="Helical" evidence="5">
    <location>
        <begin position="74"/>
        <end position="94"/>
    </location>
</feature>
<evidence type="ECO:0000313" key="7">
    <source>
        <dbReference type="EMBL" id="KAH0575187.1"/>
    </source>
</evidence>
<protein>
    <submittedName>
        <fullName evidence="6">ZIP Zinc transporter family protein</fullName>
    </submittedName>
</protein>
<keyword evidence="3 5" id="KW-1133">Transmembrane helix</keyword>
<evidence type="ECO:0000256" key="1">
    <source>
        <dbReference type="ARBA" id="ARBA00004141"/>
    </source>
</evidence>
<dbReference type="PANTHER" id="PTHR11040">
    <property type="entry name" value="ZINC/IRON TRANSPORTER"/>
    <property type="match status" value="1"/>
</dbReference>
<evidence type="ECO:0000256" key="3">
    <source>
        <dbReference type="ARBA" id="ARBA00022989"/>
    </source>
</evidence>
<dbReference type="PANTHER" id="PTHR11040:SF44">
    <property type="entry name" value="PROTEIN ZNTC-RELATED"/>
    <property type="match status" value="1"/>
</dbReference>
<organism evidence="6">
    <name type="scientific">Spironucleus salmonicida</name>
    <dbReference type="NCBI Taxonomy" id="348837"/>
    <lineage>
        <taxon>Eukaryota</taxon>
        <taxon>Metamonada</taxon>
        <taxon>Diplomonadida</taxon>
        <taxon>Hexamitidae</taxon>
        <taxon>Hexamitinae</taxon>
        <taxon>Spironucleus</taxon>
    </lineage>
</organism>
<gene>
    <name evidence="6" type="ORF">SS50377_11990</name>
    <name evidence="7" type="ORF">SS50377_22814</name>
    <name evidence="8" type="ORF">SS50377_22816</name>
    <name evidence="9" type="ORF">SS50377_22827</name>
</gene>
<dbReference type="EMBL" id="KI546021">
    <property type="protein sequence ID" value="EST47889.1"/>
    <property type="molecule type" value="Genomic_DNA"/>
</dbReference>
<keyword evidence="10" id="KW-1185">Reference proteome</keyword>
<feature type="transmembrane region" description="Helical" evidence="5">
    <location>
        <begin position="273"/>
        <end position="290"/>
    </location>
</feature>
<feature type="transmembrane region" description="Helical" evidence="5">
    <location>
        <begin position="12"/>
        <end position="32"/>
    </location>
</feature>
<keyword evidence="4 5" id="KW-0472">Membrane</keyword>
<evidence type="ECO:0000256" key="4">
    <source>
        <dbReference type="ARBA" id="ARBA00023136"/>
    </source>
</evidence>
<dbReference type="VEuPathDB" id="GiardiaDB:SS50377_22814"/>
<proteinExistence type="predicted"/>
<comment type="subcellular location">
    <subcellularLocation>
        <location evidence="1">Membrane</location>
        <topology evidence="1">Multi-pass membrane protein</topology>
    </subcellularLocation>
</comment>